<dbReference type="OrthoDB" id="6196468at2"/>
<evidence type="ECO:0000313" key="1">
    <source>
        <dbReference type="EMBL" id="RDU67093.1"/>
    </source>
</evidence>
<dbReference type="PANTHER" id="PTHR34986:SF1">
    <property type="entry name" value="PROTEIN YIAL"/>
    <property type="match status" value="1"/>
</dbReference>
<accession>A0A3D8IPS0</accession>
<dbReference type="PANTHER" id="PTHR34986">
    <property type="entry name" value="EVOLVED BETA-GALACTOSIDASE SUBUNIT BETA"/>
    <property type="match status" value="1"/>
</dbReference>
<name>A0A3D8IPS0_9HELI</name>
<dbReference type="GO" id="GO:0005829">
    <property type="term" value="C:cytosol"/>
    <property type="evidence" value="ECO:0007669"/>
    <property type="project" value="TreeGrafter"/>
</dbReference>
<dbReference type="RefSeq" id="WP_115542390.1">
    <property type="nucleotide sequence ID" value="NZ_NXLQ01000002.1"/>
</dbReference>
<proteinExistence type="predicted"/>
<dbReference type="Pfam" id="PF04074">
    <property type="entry name" value="DUF386"/>
    <property type="match status" value="1"/>
</dbReference>
<dbReference type="AlphaFoldDB" id="A0A3D8IPS0"/>
<dbReference type="EMBL" id="NXLQ01000002">
    <property type="protein sequence ID" value="RDU67093.1"/>
    <property type="molecule type" value="Genomic_DNA"/>
</dbReference>
<dbReference type="Proteomes" id="UP000256379">
    <property type="component" value="Unassembled WGS sequence"/>
</dbReference>
<sequence>MAIVTTLENFKGALLQKDPLHGVYNFLQSCMDGQYDKKSFKTNKHIDLSNGIFAILQTYSLKPFKQAFFETHKKYIDFQLTIKHNECFMIGDCKNFTIQNSYDASKDLIVYKAQKCNKILSYPSCLCIFFPNDVHAGGLNDKAFQYKKVYKVVVKVPVEIIKISL</sequence>
<comment type="caution">
    <text evidence="1">The sequence shown here is derived from an EMBL/GenBank/DDBJ whole genome shotgun (WGS) entry which is preliminary data.</text>
</comment>
<dbReference type="Gene3D" id="2.60.120.370">
    <property type="entry name" value="YhcH/YjgK/YiaL"/>
    <property type="match status" value="1"/>
</dbReference>
<dbReference type="SUPFAM" id="SSF51197">
    <property type="entry name" value="Clavaminate synthase-like"/>
    <property type="match status" value="1"/>
</dbReference>
<dbReference type="NCBIfam" id="TIGR00022">
    <property type="entry name" value="YhcH/YjgK/YiaL family protein"/>
    <property type="match status" value="1"/>
</dbReference>
<dbReference type="InterPro" id="IPR004375">
    <property type="entry name" value="NanQ/TabA/YiaL"/>
</dbReference>
<evidence type="ECO:0000313" key="2">
    <source>
        <dbReference type="Proteomes" id="UP000256379"/>
    </source>
</evidence>
<gene>
    <name evidence="1" type="ORF">CQA53_02225</name>
</gene>
<keyword evidence="2" id="KW-1185">Reference proteome</keyword>
<reference evidence="1 2" key="1">
    <citation type="submission" date="2018-04" db="EMBL/GenBank/DDBJ databases">
        <title>Novel Campyloabacter and Helicobacter Species and Strains.</title>
        <authorList>
            <person name="Mannion A.J."/>
            <person name="Shen Z."/>
            <person name="Fox J.G."/>
        </authorList>
    </citation>
    <scope>NUCLEOTIDE SEQUENCE [LARGE SCALE GENOMIC DNA]</scope>
    <source>
        <strain evidence="1 2">MIT 17-337</strain>
    </source>
</reference>
<dbReference type="InterPro" id="IPR037012">
    <property type="entry name" value="NanQ/TabA/YiaL_sf"/>
</dbReference>
<protein>
    <submittedName>
        <fullName evidence="1">YhcH/YjgK/YiaL family protein</fullName>
    </submittedName>
</protein>
<organism evidence="1 2">
    <name type="scientific">Helicobacter didelphidarum</name>
    <dbReference type="NCBI Taxonomy" id="2040648"/>
    <lineage>
        <taxon>Bacteria</taxon>
        <taxon>Pseudomonadati</taxon>
        <taxon>Campylobacterota</taxon>
        <taxon>Epsilonproteobacteria</taxon>
        <taxon>Campylobacterales</taxon>
        <taxon>Helicobacteraceae</taxon>
        <taxon>Helicobacter</taxon>
    </lineage>
</organism>